<keyword evidence="2" id="KW-0238">DNA-binding</keyword>
<feature type="domain" description="HTH araC/xylS-type" evidence="5">
    <location>
        <begin position="238"/>
        <end position="319"/>
    </location>
</feature>
<accession>A7HP74</accession>
<dbReference type="PANTHER" id="PTHR47894">
    <property type="entry name" value="HTH-TYPE TRANSCRIPTIONAL REGULATOR GADX"/>
    <property type="match status" value="1"/>
</dbReference>
<dbReference type="InterPro" id="IPR032687">
    <property type="entry name" value="AraC-type_N"/>
</dbReference>
<evidence type="ECO:0000256" key="2">
    <source>
        <dbReference type="ARBA" id="ARBA00023125"/>
    </source>
</evidence>
<dbReference type="Pfam" id="PF12625">
    <property type="entry name" value="Arabinose_bd"/>
    <property type="match status" value="1"/>
</dbReference>
<name>A7HP74_PARL1</name>
<feature type="compositionally biased region" description="Basic and acidic residues" evidence="4">
    <location>
        <begin position="329"/>
        <end position="339"/>
    </location>
</feature>
<dbReference type="HOGENOM" id="CLU_047522_3_1_5"/>
<dbReference type="RefSeq" id="WP_011994998.1">
    <property type="nucleotide sequence ID" value="NC_009719.1"/>
</dbReference>
<evidence type="ECO:0000259" key="5">
    <source>
        <dbReference type="PROSITE" id="PS01124"/>
    </source>
</evidence>
<sequence length="354" mass="39084">MRIEPGYVEIVASVLKEVGKDPAAFPLPPTGAVSEDEFRIMSENLVALADDRSIALRLGASMHLGTHGLLGHAILSSRSLRQAAGLLIQYSPLQGTKGRIHLAFTPDHAVLTFEPPFAVRGAPHFLVELFFAGVLAALRQLIGPLPDECRLELAYAPEMPEEVYRRFLGVEVSFGHSVNRFIGPNSRIDQPLSAAAIPVAEMYRLQCERLLREMNAAGGMSGNVRRMILGARGHLPALGEASRHLNMSERTLRRRLAAEGTSYRGIVDDVRNHLARGYLGETPLCVADVASLLGFDDVANFRRAFKKWNGCTPQEFRLRSGAHIGTRQAPEREPRRGEQSRTQLHMPPHHKTFV</sequence>
<dbReference type="SUPFAM" id="SSF46689">
    <property type="entry name" value="Homeodomain-like"/>
    <property type="match status" value="1"/>
</dbReference>
<dbReference type="OrthoDB" id="9805730at2"/>
<dbReference type="InterPro" id="IPR020449">
    <property type="entry name" value="Tscrpt_reg_AraC-type_HTH"/>
</dbReference>
<dbReference type="PANTHER" id="PTHR47894:SF1">
    <property type="entry name" value="HTH-TYPE TRANSCRIPTIONAL REGULATOR VQSM"/>
    <property type="match status" value="1"/>
</dbReference>
<dbReference type="Proteomes" id="UP000006377">
    <property type="component" value="Chromosome"/>
</dbReference>
<organism evidence="6 7">
    <name type="scientific">Parvibaculum lavamentivorans (strain DS-1 / DSM 13023 / NCIMB 13966)</name>
    <dbReference type="NCBI Taxonomy" id="402881"/>
    <lineage>
        <taxon>Bacteria</taxon>
        <taxon>Pseudomonadati</taxon>
        <taxon>Pseudomonadota</taxon>
        <taxon>Alphaproteobacteria</taxon>
        <taxon>Hyphomicrobiales</taxon>
        <taxon>Parvibaculaceae</taxon>
        <taxon>Parvibaculum</taxon>
    </lineage>
</organism>
<protein>
    <submittedName>
        <fullName evidence="6">Helix-turn-helix-domain containing protein AraC type</fullName>
    </submittedName>
</protein>
<dbReference type="Pfam" id="PF12833">
    <property type="entry name" value="HTH_18"/>
    <property type="match status" value="1"/>
</dbReference>
<dbReference type="KEGG" id="pla:Plav_0084"/>
<gene>
    <name evidence="6" type="ordered locus">Plav_0084</name>
</gene>
<dbReference type="GO" id="GO:0000976">
    <property type="term" value="F:transcription cis-regulatory region binding"/>
    <property type="evidence" value="ECO:0007669"/>
    <property type="project" value="TreeGrafter"/>
</dbReference>
<evidence type="ECO:0000256" key="1">
    <source>
        <dbReference type="ARBA" id="ARBA00023015"/>
    </source>
</evidence>
<dbReference type="PRINTS" id="PR00032">
    <property type="entry name" value="HTHARAC"/>
</dbReference>
<dbReference type="InterPro" id="IPR018060">
    <property type="entry name" value="HTH_AraC"/>
</dbReference>
<keyword evidence="3" id="KW-0804">Transcription</keyword>
<keyword evidence="1" id="KW-0805">Transcription regulation</keyword>
<dbReference type="eggNOG" id="COG2207">
    <property type="taxonomic scope" value="Bacteria"/>
</dbReference>
<dbReference type="Gene3D" id="1.10.10.60">
    <property type="entry name" value="Homeodomain-like"/>
    <property type="match status" value="1"/>
</dbReference>
<dbReference type="STRING" id="402881.Plav_0084"/>
<evidence type="ECO:0000256" key="4">
    <source>
        <dbReference type="SAM" id="MobiDB-lite"/>
    </source>
</evidence>
<dbReference type="AlphaFoldDB" id="A7HP74"/>
<dbReference type="GO" id="GO:0005829">
    <property type="term" value="C:cytosol"/>
    <property type="evidence" value="ECO:0007669"/>
    <property type="project" value="TreeGrafter"/>
</dbReference>
<keyword evidence="7" id="KW-1185">Reference proteome</keyword>
<evidence type="ECO:0000313" key="6">
    <source>
        <dbReference type="EMBL" id="ABS61707.1"/>
    </source>
</evidence>
<reference evidence="6 7" key="1">
    <citation type="journal article" date="2011" name="Stand. Genomic Sci.">
        <title>Complete genome sequence of Parvibaculum lavamentivorans type strain (DS-1(T)).</title>
        <authorList>
            <person name="Schleheck D."/>
            <person name="Weiss M."/>
            <person name="Pitluck S."/>
            <person name="Bruce D."/>
            <person name="Land M.L."/>
            <person name="Han S."/>
            <person name="Saunders E."/>
            <person name="Tapia R."/>
            <person name="Detter C."/>
            <person name="Brettin T."/>
            <person name="Han J."/>
            <person name="Woyke T."/>
            <person name="Goodwin L."/>
            <person name="Pennacchio L."/>
            <person name="Nolan M."/>
            <person name="Cook A.M."/>
            <person name="Kjelleberg S."/>
            <person name="Thomas T."/>
        </authorList>
    </citation>
    <scope>NUCLEOTIDE SEQUENCE [LARGE SCALE GENOMIC DNA]</scope>
    <source>
        <strain evidence="7">DS-1 / DSM 13023 / NCIMB 13966</strain>
    </source>
</reference>
<dbReference type="PROSITE" id="PS01124">
    <property type="entry name" value="HTH_ARAC_FAMILY_2"/>
    <property type="match status" value="1"/>
</dbReference>
<dbReference type="SMART" id="SM00342">
    <property type="entry name" value="HTH_ARAC"/>
    <property type="match status" value="1"/>
</dbReference>
<dbReference type="InterPro" id="IPR009057">
    <property type="entry name" value="Homeodomain-like_sf"/>
</dbReference>
<dbReference type="GO" id="GO:0003700">
    <property type="term" value="F:DNA-binding transcription factor activity"/>
    <property type="evidence" value="ECO:0007669"/>
    <property type="project" value="InterPro"/>
</dbReference>
<proteinExistence type="predicted"/>
<dbReference type="EMBL" id="CP000774">
    <property type="protein sequence ID" value="ABS61707.1"/>
    <property type="molecule type" value="Genomic_DNA"/>
</dbReference>
<evidence type="ECO:0000256" key="3">
    <source>
        <dbReference type="ARBA" id="ARBA00023163"/>
    </source>
</evidence>
<feature type="region of interest" description="Disordered" evidence="4">
    <location>
        <begin position="319"/>
        <end position="354"/>
    </location>
</feature>
<evidence type="ECO:0000313" key="7">
    <source>
        <dbReference type="Proteomes" id="UP000006377"/>
    </source>
</evidence>